<evidence type="ECO:0000313" key="1">
    <source>
        <dbReference type="EMBL" id="QCF28040.1"/>
    </source>
</evidence>
<protein>
    <submittedName>
        <fullName evidence="1">Uncharacterized protein</fullName>
    </submittedName>
</protein>
<organism evidence="1 2">
    <name type="scientific">Hydrocarboniclastica marina</name>
    <dbReference type="NCBI Taxonomy" id="2259620"/>
    <lineage>
        <taxon>Bacteria</taxon>
        <taxon>Pseudomonadati</taxon>
        <taxon>Pseudomonadota</taxon>
        <taxon>Gammaproteobacteria</taxon>
        <taxon>Alteromonadales</taxon>
        <taxon>Alteromonadaceae</taxon>
        <taxon>Hydrocarboniclastica</taxon>
    </lineage>
</organism>
<reference evidence="1 2" key="1">
    <citation type="submission" date="2018-07" db="EMBL/GenBank/DDBJ databases">
        <title>Marsedoiliclastica nanhaica gen. nov. sp. nov., a novel marine hydrocarbonoclastic bacterium isolated from an in-situ enriched hydrocarbon-degrading consortium in deep-sea sediment.</title>
        <authorList>
            <person name="Dong C."/>
            <person name="Ma T."/>
            <person name="Liu R."/>
            <person name="Shao Z."/>
        </authorList>
    </citation>
    <scope>NUCLEOTIDE SEQUENCE [LARGE SCALE GENOMIC DNA]</scope>
    <source>
        <strain evidence="2">soil36-7</strain>
        <plasmid evidence="1 2">psoil36-7</plasmid>
    </source>
</reference>
<gene>
    <name evidence="1" type="ORF">soil367_18375</name>
</gene>
<dbReference type="Proteomes" id="UP000298049">
    <property type="component" value="Plasmid psoil36-7"/>
</dbReference>
<sequence length="140" mass="15824">MTLNDLTKAEKCSRIAKAVRSAFEQLKREDLLPNDMKDFPKGCCGYASVVLSKILELYDIKGVTYELAIVEGAFHGWLEVNEQVIDITGDQFSGRPEVYVGKKTGIYELQSDSAAELSQELTEDEKRVFEKLLEKLRLSE</sequence>
<evidence type="ECO:0000313" key="2">
    <source>
        <dbReference type="Proteomes" id="UP000298049"/>
    </source>
</evidence>
<keyword evidence="2" id="KW-1185">Reference proteome</keyword>
<geneLocation type="plasmid" evidence="1 2">
    <name>psoil36-7</name>
</geneLocation>
<keyword evidence="1" id="KW-0614">Plasmid</keyword>
<dbReference type="EMBL" id="CP031094">
    <property type="protein sequence ID" value="QCF28040.1"/>
    <property type="molecule type" value="Genomic_DNA"/>
</dbReference>
<dbReference type="RefSeq" id="WP_136550718.1">
    <property type="nucleotide sequence ID" value="NZ_CP031094.1"/>
</dbReference>
<dbReference type="KEGG" id="hmi:soil367_18375"/>
<dbReference type="GeneID" id="40106949"/>
<dbReference type="OrthoDB" id="9155675at2"/>
<name>A0A4V1D9A8_9ALTE</name>
<accession>A0A4V1D9A8</accession>
<dbReference type="AlphaFoldDB" id="A0A4V1D9A8"/>
<proteinExistence type="predicted"/>